<evidence type="ECO:0000313" key="3">
    <source>
        <dbReference type="EMBL" id="PLS30114.1"/>
    </source>
</evidence>
<keyword evidence="3" id="KW-0255">Endonuclease</keyword>
<dbReference type="Proteomes" id="UP000235050">
    <property type="component" value="Unassembled WGS sequence"/>
</dbReference>
<gene>
    <name evidence="3" type="ORF">Uis1B_2041</name>
</gene>
<feature type="domain" description="Endonuclease/exonuclease/phosphatase" evidence="2">
    <location>
        <begin position="127"/>
        <end position="337"/>
    </location>
</feature>
<dbReference type="InterPro" id="IPR005135">
    <property type="entry name" value="Endo/exonuclease/phosphatase"/>
</dbReference>
<proteinExistence type="predicted"/>
<dbReference type="RefSeq" id="WP_243390351.1">
    <property type="nucleotide sequence ID" value="NZ_NMWU01000044.1"/>
</dbReference>
<keyword evidence="1" id="KW-0472">Membrane</keyword>
<dbReference type="AlphaFoldDB" id="A0A2N5J7D4"/>
<evidence type="ECO:0000259" key="2">
    <source>
        <dbReference type="Pfam" id="PF03372"/>
    </source>
</evidence>
<evidence type="ECO:0000313" key="4">
    <source>
        <dbReference type="Proteomes" id="UP000235050"/>
    </source>
</evidence>
<dbReference type="SUPFAM" id="SSF56219">
    <property type="entry name" value="DNase I-like"/>
    <property type="match status" value="1"/>
</dbReference>
<keyword evidence="1" id="KW-1133">Transmembrane helix</keyword>
<dbReference type="Gene3D" id="3.60.10.10">
    <property type="entry name" value="Endonuclease/exonuclease/phosphatase"/>
    <property type="match status" value="1"/>
</dbReference>
<protein>
    <submittedName>
        <fullName evidence="3">Endonuclease</fullName>
    </submittedName>
</protein>
<sequence length="347" mass="37380">MGREHGIRRALCRATAFALALAAIAGTVCRLLPSEWCALPYVPVIVAATPWFALVAAVALLLALLGRSRLVALLMVVCLALQVFWQVPFFSNLFDSVRLDLRGSGSSSSVASSGSASSGGSVGVRVMTCNVYKGNADADQIVSLVKSEKVQVLALQETTKDFVARLEKAGLGEYLPYSQTAYADGVYGNGLWSSVPLAGPTKDEVNSSASQMPSGTVSIRGVAKPLRFVSVHTTAPVAGYWSLWKRSLDEISALRSNTGVNYVFMGDFNSTYDHAPFRNILGDRFEDAARQEGRGFTFSWPANRSWSPRLVAIDHIVIDRSLKSDGLTVHRISGSDHAALIDTLYVE</sequence>
<evidence type="ECO:0000256" key="1">
    <source>
        <dbReference type="SAM" id="Phobius"/>
    </source>
</evidence>
<keyword evidence="3" id="KW-0378">Hydrolase</keyword>
<dbReference type="EMBL" id="NMWU01000044">
    <property type="protein sequence ID" value="PLS30114.1"/>
    <property type="molecule type" value="Genomic_DNA"/>
</dbReference>
<comment type="caution">
    <text evidence="3">The sequence shown here is derived from an EMBL/GenBank/DDBJ whole genome shotgun (WGS) entry which is preliminary data.</text>
</comment>
<dbReference type="GO" id="GO:0004519">
    <property type="term" value="F:endonuclease activity"/>
    <property type="evidence" value="ECO:0007669"/>
    <property type="project" value="UniProtKB-KW"/>
</dbReference>
<feature type="transmembrane region" description="Helical" evidence="1">
    <location>
        <begin position="41"/>
        <end position="63"/>
    </location>
</feature>
<accession>A0A2N5J7D4</accession>
<keyword evidence="4" id="KW-1185">Reference proteome</keyword>
<reference evidence="3 4" key="1">
    <citation type="submission" date="2017-07" db="EMBL/GenBank/DDBJ databases">
        <title>Bifidobacterium novel species.</title>
        <authorList>
            <person name="Lugli G.A."/>
            <person name="Milani C."/>
            <person name="Duranti S."/>
            <person name="Mangifesta M."/>
        </authorList>
    </citation>
    <scope>NUCLEOTIDE SEQUENCE [LARGE SCALE GENOMIC DNA]</scope>
    <source>
        <strain evidence="4">Uis1B</strain>
    </source>
</reference>
<feature type="transmembrane region" description="Helical" evidence="1">
    <location>
        <begin position="70"/>
        <end position="90"/>
    </location>
</feature>
<name>A0A2N5J7D4_9BIFI</name>
<dbReference type="InterPro" id="IPR036691">
    <property type="entry name" value="Endo/exonu/phosph_ase_sf"/>
</dbReference>
<keyword evidence="3" id="KW-0540">Nuclease</keyword>
<organism evidence="3 4">
    <name type="scientific">Bifidobacterium margollesii</name>
    <dbReference type="NCBI Taxonomy" id="2020964"/>
    <lineage>
        <taxon>Bacteria</taxon>
        <taxon>Bacillati</taxon>
        <taxon>Actinomycetota</taxon>
        <taxon>Actinomycetes</taxon>
        <taxon>Bifidobacteriales</taxon>
        <taxon>Bifidobacteriaceae</taxon>
        <taxon>Bifidobacterium</taxon>
    </lineage>
</organism>
<keyword evidence="1" id="KW-0812">Transmembrane</keyword>
<dbReference type="Pfam" id="PF03372">
    <property type="entry name" value="Exo_endo_phos"/>
    <property type="match status" value="1"/>
</dbReference>